<evidence type="ECO:0000313" key="1">
    <source>
        <dbReference type="EMBL" id="EDM11420.1"/>
    </source>
</evidence>
<evidence type="ECO:0000313" key="2">
    <source>
        <dbReference type="Proteomes" id="UP000234681"/>
    </source>
</evidence>
<protein>
    <submittedName>
        <fullName evidence="1">RCG52991, isoform CRA_b</fullName>
    </submittedName>
</protein>
<organism evidence="1 2">
    <name type="scientific">Rattus norvegicus</name>
    <name type="common">Rat</name>
    <dbReference type="NCBI Taxonomy" id="10116"/>
    <lineage>
        <taxon>Eukaryota</taxon>
        <taxon>Metazoa</taxon>
        <taxon>Chordata</taxon>
        <taxon>Craniata</taxon>
        <taxon>Vertebrata</taxon>
        <taxon>Euteleostomi</taxon>
        <taxon>Mammalia</taxon>
        <taxon>Eutheria</taxon>
        <taxon>Euarchontoglires</taxon>
        <taxon>Glires</taxon>
        <taxon>Rodentia</taxon>
        <taxon>Myomorpha</taxon>
        <taxon>Muroidea</taxon>
        <taxon>Muridae</taxon>
        <taxon>Murinae</taxon>
        <taxon>Rattus</taxon>
    </lineage>
</organism>
<dbReference type="AlphaFoldDB" id="A6IRR6"/>
<accession>A6IRR6</accession>
<name>A6IRR6_RAT</name>
<reference evidence="2" key="1">
    <citation type="submission" date="2005-09" db="EMBL/GenBank/DDBJ databases">
        <authorList>
            <person name="Mural R.J."/>
            <person name="Li P.W."/>
            <person name="Adams M.D."/>
            <person name="Amanatides P.G."/>
            <person name="Baden-Tillson H."/>
            <person name="Barnstead M."/>
            <person name="Chin S.H."/>
            <person name="Dew I."/>
            <person name="Evans C.A."/>
            <person name="Ferriera S."/>
            <person name="Flanigan M."/>
            <person name="Fosler C."/>
            <person name="Glodek A."/>
            <person name="Gu Z."/>
            <person name="Holt R.A."/>
            <person name="Jennings D."/>
            <person name="Kraft C.L."/>
            <person name="Lu F."/>
            <person name="Nguyen T."/>
            <person name="Nusskern D.R."/>
            <person name="Pfannkoch C.M."/>
            <person name="Sitter C."/>
            <person name="Sutton G.G."/>
            <person name="Venter J.C."/>
            <person name="Wang Z."/>
            <person name="Woodage T."/>
            <person name="Zheng X.H."/>
            <person name="Zhong F."/>
        </authorList>
    </citation>
    <scope>NUCLEOTIDE SEQUENCE [LARGE SCALE GENOMIC DNA]</scope>
    <source>
        <strain>BN</strain>
        <strain evidence="2">Sprague-Dawley</strain>
    </source>
</reference>
<sequence length="56" mass="6356">MTAYSVLWQHLAVSTTESLESDCDFEETLTFFFFILFFGAGDGTQDLALARQALYH</sequence>
<gene>
    <name evidence="1" type="ORF">rCG_52991</name>
</gene>
<dbReference type="Proteomes" id="UP000234681">
    <property type="component" value="Chromosome 11"/>
</dbReference>
<proteinExistence type="predicted"/>
<dbReference type="EMBL" id="CH473967">
    <property type="protein sequence ID" value="EDM11420.1"/>
    <property type="molecule type" value="Genomic_DNA"/>
</dbReference>